<gene>
    <name evidence="2" type="ORF">GSI_07019</name>
</gene>
<evidence type="ECO:0008006" key="4">
    <source>
        <dbReference type="Google" id="ProtNLM"/>
    </source>
</evidence>
<dbReference type="AlphaFoldDB" id="A0A2G8SAR7"/>
<keyword evidence="1" id="KW-0732">Signal</keyword>
<keyword evidence="3" id="KW-1185">Reference proteome</keyword>
<evidence type="ECO:0000313" key="2">
    <source>
        <dbReference type="EMBL" id="PIL30851.1"/>
    </source>
</evidence>
<feature type="signal peptide" evidence="1">
    <location>
        <begin position="1"/>
        <end position="22"/>
    </location>
</feature>
<evidence type="ECO:0000256" key="1">
    <source>
        <dbReference type="SAM" id="SignalP"/>
    </source>
</evidence>
<dbReference type="OrthoDB" id="2769307at2759"/>
<protein>
    <recommendedName>
        <fullName evidence="4">Transporter</fullName>
    </recommendedName>
</protein>
<comment type="caution">
    <text evidence="2">The sequence shown here is derived from an EMBL/GenBank/DDBJ whole genome shotgun (WGS) entry which is preliminary data.</text>
</comment>
<reference evidence="2 3" key="1">
    <citation type="journal article" date="2015" name="Sci. Rep.">
        <title>Chromosome-level genome map provides insights into diverse defense mechanisms in the medicinal fungus Ganoderma sinense.</title>
        <authorList>
            <person name="Zhu Y."/>
            <person name="Xu J."/>
            <person name="Sun C."/>
            <person name="Zhou S."/>
            <person name="Xu H."/>
            <person name="Nelson D.R."/>
            <person name="Qian J."/>
            <person name="Song J."/>
            <person name="Luo H."/>
            <person name="Xiang L."/>
            <person name="Li Y."/>
            <person name="Xu Z."/>
            <person name="Ji A."/>
            <person name="Wang L."/>
            <person name="Lu S."/>
            <person name="Hayward A."/>
            <person name="Sun W."/>
            <person name="Li X."/>
            <person name="Schwartz D.C."/>
            <person name="Wang Y."/>
            <person name="Chen S."/>
        </authorList>
    </citation>
    <scope>NUCLEOTIDE SEQUENCE [LARGE SCALE GENOMIC DNA]</scope>
    <source>
        <strain evidence="2 3">ZZ0214-1</strain>
    </source>
</reference>
<dbReference type="Proteomes" id="UP000230002">
    <property type="component" value="Unassembled WGS sequence"/>
</dbReference>
<name>A0A2G8SAR7_9APHY</name>
<sequence length="162" mass="16870">MHFTFAAASALALSFLSTGVTAAVAPRQIVESQHGTTVQPASGSTLTPGAAFSFSYTNENLCHSGYTPISVYLSTSAPTSSDVTTSGGLADGSFVYHFGDYLIANFGLPTKETPPPSTLTFPTVNSAADGQTLYFSVVETYRDCPGGIPLEYGLETTTVVYA</sequence>
<proteinExistence type="predicted"/>
<feature type="chain" id="PRO_5013735340" description="Transporter" evidence="1">
    <location>
        <begin position="23"/>
        <end position="162"/>
    </location>
</feature>
<dbReference type="EMBL" id="AYKW01000013">
    <property type="protein sequence ID" value="PIL30851.1"/>
    <property type="molecule type" value="Genomic_DNA"/>
</dbReference>
<evidence type="ECO:0000313" key="3">
    <source>
        <dbReference type="Proteomes" id="UP000230002"/>
    </source>
</evidence>
<accession>A0A2G8SAR7</accession>
<organism evidence="2 3">
    <name type="scientific">Ganoderma sinense ZZ0214-1</name>
    <dbReference type="NCBI Taxonomy" id="1077348"/>
    <lineage>
        <taxon>Eukaryota</taxon>
        <taxon>Fungi</taxon>
        <taxon>Dikarya</taxon>
        <taxon>Basidiomycota</taxon>
        <taxon>Agaricomycotina</taxon>
        <taxon>Agaricomycetes</taxon>
        <taxon>Polyporales</taxon>
        <taxon>Polyporaceae</taxon>
        <taxon>Ganoderma</taxon>
    </lineage>
</organism>